<evidence type="ECO:0000256" key="3">
    <source>
        <dbReference type="ARBA" id="ARBA00017291"/>
    </source>
</evidence>
<evidence type="ECO:0000256" key="9">
    <source>
        <dbReference type="ARBA" id="ARBA00024969"/>
    </source>
</evidence>
<evidence type="ECO:0000256" key="10">
    <source>
        <dbReference type="PIRNR" id="PIRNR017290"/>
    </source>
</evidence>
<feature type="region of interest" description="Disordered" evidence="11">
    <location>
        <begin position="159"/>
        <end position="183"/>
    </location>
</feature>
<dbReference type="PANTHER" id="PTHR28090">
    <property type="entry name" value="PROTEIN ROT1"/>
    <property type="match status" value="1"/>
</dbReference>
<keyword evidence="7" id="KW-1133">Transmembrane helix</keyword>
<keyword evidence="6 10" id="KW-0256">Endoplasmic reticulum</keyword>
<evidence type="ECO:0000256" key="4">
    <source>
        <dbReference type="ARBA" id="ARBA00022692"/>
    </source>
</evidence>
<comment type="function">
    <text evidence="9 10">Required for normal levels of the cell wall 1,6-beta-glucan. Involved in a protein folding machinery chaperoning proteins acting in various physiological processes including cell wall synthesis and lysis of autophagic bodies.</text>
</comment>
<comment type="subcellular location">
    <subcellularLocation>
        <location evidence="1">Endoplasmic reticulum membrane</location>
        <topology evidence="1">Single-pass type I membrane protein</topology>
    </subcellularLocation>
</comment>
<dbReference type="Pfam" id="PF10681">
    <property type="entry name" value="Rot1"/>
    <property type="match status" value="1"/>
</dbReference>
<dbReference type="GO" id="GO:0051082">
    <property type="term" value="F:unfolded protein binding"/>
    <property type="evidence" value="ECO:0007669"/>
    <property type="project" value="TreeGrafter"/>
</dbReference>
<accession>A0A9P4QCM2</accession>
<reference evidence="12" key="1">
    <citation type="journal article" date="2020" name="Stud. Mycol.">
        <title>101 Dothideomycetes genomes: a test case for predicting lifestyles and emergence of pathogens.</title>
        <authorList>
            <person name="Haridas S."/>
            <person name="Albert R."/>
            <person name="Binder M."/>
            <person name="Bloem J."/>
            <person name="Labutti K."/>
            <person name="Salamov A."/>
            <person name="Andreopoulos B."/>
            <person name="Baker S."/>
            <person name="Barry K."/>
            <person name="Bills G."/>
            <person name="Bluhm B."/>
            <person name="Cannon C."/>
            <person name="Castanera R."/>
            <person name="Culley D."/>
            <person name="Daum C."/>
            <person name="Ezra D."/>
            <person name="Gonzalez J."/>
            <person name="Henrissat B."/>
            <person name="Kuo A."/>
            <person name="Liang C."/>
            <person name="Lipzen A."/>
            <person name="Lutzoni F."/>
            <person name="Magnuson J."/>
            <person name="Mondo S."/>
            <person name="Nolan M."/>
            <person name="Ohm R."/>
            <person name="Pangilinan J."/>
            <person name="Park H.-J."/>
            <person name="Ramirez L."/>
            <person name="Alfaro M."/>
            <person name="Sun H."/>
            <person name="Tritt A."/>
            <person name="Yoshinaga Y."/>
            <person name="Zwiers L.-H."/>
            <person name="Turgeon B."/>
            <person name="Goodwin S."/>
            <person name="Spatafora J."/>
            <person name="Crous P."/>
            <person name="Grigoriev I."/>
        </authorList>
    </citation>
    <scope>NUCLEOTIDE SEQUENCE</scope>
    <source>
        <strain evidence="12">CBS 116435</strain>
    </source>
</reference>
<dbReference type="GO" id="GO:0006458">
    <property type="term" value="P:'de novo' protein folding"/>
    <property type="evidence" value="ECO:0007669"/>
    <property type="project" value="InterPro"/>
</dbReference>
<evidence type="ECO:0000256" key="2">
    <source>
        <dbReference type="ARBA" id="ARBA00007149"/>
    </source>
</evidence>
<gene>
    <name evidence="12" type="ORF">K431DRAFT_319665</name>
</gene>
<dbReference type="PANTHER" id="PTHR28090:SF1">
    <property type="entry name" value="PROTEIN ROT1"/>
    <property type="match status" value="1"/>
</dbReference>
<sequence length="237" mass="26434">MYPSDLVGTWSSKSNRTLTGPGFYDPLNEKLIEPSHTGISYSFTADGHFEEAYYRAVANPTDPKCPSGIMQWQHGKWQMNSTGSLILEPIAVDGRQLMSSPCEFDTSIYTRYNQSETFERYSVYTDPYHNVPRLDLFQFNGAPMQPLYLAFSPPQMLPTTTLNPTNTAGSTASSTSSSKKKRGLDAEVPINWKMNMGEGSNEVVTHINADRLWWIGLSMTGLGGLLYLGPRRMGIHS</sequence>
<evidence type="ECO:0000256" key="7">
    <source>
        <dbReference type="ARBA" id="ARBA00022989"/>
    </source>
</evidence>
<keyword evidence="8 10" id="KW-0472">Membrane</keyword>
<evidence type="ECO:0000256" key="11">
    <source>
        <dbReference type="SAM" id="MobiDB-lite"/>
    </source>
</evidence>
<evidence type="ECO:0000313" key="13">
    <source>
        <dbReference type="Proteomes" id="UP000799441"/>
    </source>
</evidence>
<feature type="compositionally biased region" description="Low complexity" evidence="11">
    <location>
        <begin position="159"/>
        <end position="177"/>
    </location>
</feature>
<dbReference type="GO" id="GO:0005789">
    <property type="term" value="C:endoplasmic reticulum membrane"/>
    <property type="evidence" value="ECO:0007669"/>
    <property type="project" value="UniProtKB-SubCell"/>
</dbReference>
<keyword evidence="5" id="KW-0732">Signal</keyword>
<comment type="similarity">
    <text evidence="2 10">Belongs to the ROT1 family.</text>
</comment>
<evidence type="ECO:0000256" key="5">
    <source>
        <dbReference type="ARBA" id="ARBA00022729"/>
    </source>
</evidence>
<dbReference type="EMBL" id="MU003782">
    <property type="protein sequence ID" value="KAF2722481.1"/>
    <property type="molecule type" value="Genomic_DNA"/>
</dbReference>
<proteinExistence type="inferred from homology"/>
<dbReference type="AlphaFoldDB" id="A0A9P4QCM2"/>
<dbReference type="PIRSF" id="PIRSF017290">
    <property type="entry name" value="ROT1_prd"/>
    <property type="match status" value="1"/>
</dbReference>
<evidence type="ECO:0000313" key="12">
    <source>
        <dbReference type="EMBL" id="KAF2722481.1"/>
    </source>
</evidence>
<dbReference type="OrthoDB" id="5327821at2759"/>
<organism evidence="12 13">
    <name type="scientific">Polychaeton citri CBS 116435</name>
    <dbReference type="NCBI Taxonomy" id="1314669"/>
    <lineage>
        <taxon>Eukaryota</taxon>
        <taxon>Fungi</taxon>
        <taxon>Dikarya</taxon>
        <taxon>Ascomycota</taxon>
        <taxon>Pezizomycotina</taxon>
        <taxon>Dothideomycetes</taxon>
        <taxon>Dothideomycetidae</taxon>
        <taxon>Capnodiales</taxon>
        <taxon>Capnodiaceae</taxon>
        <taxon>Polychaeton</taxon>
    </lineage>
</organism>
<evidence type="ECO:0000256" key="8">
    <source>
        <dbReference type="ARBA" id="ARBA00023136"/>
    </source>
</evidence>
<name>A0A9P4QCM2_9PEZI</name>
<dbReference type="Proteomes" id="UP000799441">
    <property type="component" value="Unassembled WGS sequence"/>
</dbReference>
<keyword evidence="4" id="KW-0812">Transmembrane</keyword>
<comment type="caution">
    <text evidence="12">The sequence shown here is derived from an EMBL/GenBank/DDBJ whole genome shotgun (WGS) entry which is preliminary data.</text>
</comment>
<evidence type="ECO:0000256" key="1">
    <source>
        <dbReference type="ARBA" id="ARBA00004115"/>
    </source>
</evidence>
<protein>
    <recommendedName>
        <fullName evidence="3 10">Protein ROT1</fullName>
    </recommendedName>
</protein>
<keyword evidence="13" id="KW-1185">Reference proteome</keyword>
<evidence type="ECO:0000256" key="6">
    <source>
        <dbReference type="ARBA" id="ARBA00022824"/>
    </source>
</evidence>
<dbReference type="InterPro" id="IPR019623">
    <property type="entry name" value="Rot1"/>
</dbReference>